<organism evidence="2 3">
    <name type="scientific">Nepenthes gracilis</name>
    <name type="common">Slender pitcher plant</name>
    <dbReference type="NCBI Taxonomy" id="150966"/>
    <lineage>
        <taxon>Eukaryota</taxon>
        <taxon>Viridiplantae</taxon>
        <taxon>Streptophyta</taxon>
        <taxon>Embryophyta</taxon>
        <taxon>Tracheophyta</taxon>
        <taxon>Spermatophyta</taxon>
        <taxon>Magnoliopsida</taxon>
        <taxon>eudicotyledons</taxon>
        <taxon>Gunneridae</taxon>
        <taxon>Pentapetalae</taxon>
        <taxon>Caryophyllales</taxon>
        <taxon>Nepenthaceae</taxon>
        <taxon>Nepenthes</taxon>
    </lineage>
</organism>
<keyword evidence="3" id="KW-1185">Reference proteome</keyword>
<dbReference type="EMBL" id="BSYO01000022">
    <property type="protein sequence ID" value="GMH21134.1"/>
    <property type="molecule type" value="Genomic_DNA"/>
</dbReference>
<gene>
    <name evidence="2" type="ORF">Nepgr_022976</name>
</gene>
<sequence>MQPDPGSALDNSMRPAKLKASQLQLHSTAHASEKKQPTCKNQHYTSKTQNHIDQETNKQKFILSNSLIIKPHPPPMHPRQLGYRKSSMHPKPSAQDNFSLALKIAEDRQEINCYFFASTQRQEIQFKSKVLNRCSSSQIQTISSPIHSYSYRTHIPNGKDHTKGYALQPTWALQAPRPLLMGFFFVWDSLFLLWRAMDFDYAAVVRCLTRLKSGSEAAASSVDIEVSYLRKPMHPLKGRLANPGPIAVVDTDLTPESISRIGQKYSLDGIDHDGLESVRPGNSVVDGCVDRALVDPRCEEPQTTRHTYREMLAMHDAACKWERAKRRRKAASLCPCNFFRDFGILWLSEVQIVADLHLPDEPASVDSAAWFMQMILFIGSKWFSRLWNRPY</sequence>
<dbReference type="Proteomes" id="UP001279734">
    <property type="component" value="Unassembled WGS sequence"/>
</dbReference>
<reference evidence="2" key="1">
    <citation type="submission" date="2023-05" db="EMBL/GenBank/DDBJ databases">
        <title>Nepenthes gracilis genome sequencing.</title>
        <authorList>
            <person name="Fukushima K."/>
        </authorList>
    </citation>
    <scope>NUCLEOTIDE SEQUENCE</scope>
    <source>
        <strain evidence="2">SING2019-196</strain>
    </source>
</reference>
<dbReference type="AlphaFoldDB" id="A0AAD3XYL3"/>
<evidence type="ECO:0000256" key="1">
    <source>
        <dbReference type="SAM" id="MobiDB-lite"/>
    </source>
</evidence>
<evidence type="ECO:0000313" key="2">
    <source>
        <dbReference type="EMBL" id="GMH21134.1"/>
    </source>
</evidence>
<name>A0AAD3XYL3_NEPGR</name>
<feature type="compositionally biased region" description="Polar residues" evidence="1">
    <location>
        <begin position="21"/>
        <end position="30"/>
    </location>
</feature>
<protein>
    <submittedName>
        <fullName evidence="2">Uncharacterized protein</fullName>
    </submittedName>
</protein>
<proteinExistence type="predicted"/>
<feature type="compositionally biased region" description="Polar residues" evidence="1">
    <location>
        <begin position="38"/>
        <end position="49"/>
    </location>
</feature>
<evidence type="ECO:0000313" key="3">
    <source>
        <dbReference type="Proteomes" id="UP001279734"/>
    </source>
</evidence>
<feature type="region of interest" description="Disordered" evidence="1">
    <location>
        <begin position="1"/>
        <end position="56"/>
    </location>
</feature>
<comment type="caution">
    <text evidence="2">The sequence shown here is derived from an EMBL/GenBank/DDBJ whole genome shotgun (WGS) entry which is preliminary data.</text>
</comment>
<accession>A0AAD3XYL3</accession>